<dbReference type="RefSeq" id="WP_095721178.1">
    <property type="nucleotide sequence ID" value="NZ_NTFS01000059.1"/>
</dbReference>
<accession>A0A2A2TLI3</accession>
<sequence>MSIIHNELGIDESKCQNCGSTDSFFDPESHHWMCRVCGCCWMFDRDDPDYDEPDDELSLLDTDGVWKPLRELK</sequence>
<reference evidence="1 2" key="1">
    <citation type="submission" date="2017-08" db="EMBL/GenBank/DDBJ databases">
        <title>Draft genome sequence of filamentous cyanobacterium Calothrix elsteri CCALA 953.</title>
        <authorList>
            <person name="Gagunashvili A.N."/>
            <person name="Elster J."/>
            <person name="Andresson O.S."/>
        </authorList>
    </citation>
    <scope>NUCLEOTIDE SEQUENCE [LARGE SCALE GENOMIC DNA]</scope>
    <source>
        <strain evidence="1 2">CCALA 953</strain>
    </source>
</reference>
<proteinExistence type="predicted"/>
<protein>
    <submittedName>
        <fullName evidence="1">Uncharacterized protein</fullName>
    </submittedName>
</protein>
<gene>
    <name evidence="1" type="ORF">CK510_07865</name>
</gene>
<dbReference type="AlphaFoldDB" id="A0A2A2TLI3"/>
<keyword evidence="2" id="KW-1185">Reference proteome</keyword>
<dbReference type="SUPFAM" id="SSF57783">
    <property type="entry name" value="Zinc beta-ribbon"/>
    <property type="match status" value="1"/>
</dbReference>
<dbReference type="EMBL" id="NTFS01000059">
    <property type="protein sequence ID" value="PAX58378.1"/>
    <property type="molecule type" value="Genomic_DNA"/>
</dbReference>
<comment type="caution">
    <text evidence="1">The sequence shown here is derived from an EMBL/GenBank/DDBJ whole genome shotgun (WGS) entry which is preliminary data.</text>
</comment>
<organism evidence="1 2">
    <name type="scientific">Brunnivagina elsteri CCALA 953</name>
    <dbReference type="NCBI Taxonomy" id="987040"/>
    <lineage>
        <taxon>Bacteria</taxon>
        <taxon>Bacillati</taxon>
        <taxon>Cyanobacteriota</taxon>
        <taxon>Cyanophyceae</taxon>
        <taxon>Nostocales</taxon>
        <taxon>Calotrichaceae</taxon>
        <taxon>Brunnivagina</taxon>
    </lineage>
</organism>
<evidence type="ECO:0000313" key="2">
    <source>
        <dbReference type="Proteomes" id="UP000218238"/>
    </source>
</evidence>
<evidence type="ECO:0000313" key="1">
    <source>
        <dbReference type="EMBL" id="PAX58378.1"/>
    </source>
</evidence>
<name>A0A2A2TLI3_9CYAN</name>
<dbReference type="Proteomes" id="UP000218238">
    <property type="component" value="Unassembled WGS sequence"/>
</dbReference>